<dbReference type="EMBL" id="CP031742">
    <property type="protein sequence ID" value="AXQ55671.1"/>
    <property type="molecule type" value="Genomic_DNA"/>
</dbReference>
<evidence type="ECO:0000259" key="9">
    <source>
        <dbReference type="PROSITE" id="PS50850"/>
    </source>
</evidence>
<dbReference type="PANTHER" id="PTHR42718:SF47">
    <property type="entry name" value="METHYL VIOLOGEN RESISTANCE PROTEIN SMVA"/>
    <property type="match status" value="1"/>
</dbReference>
<evidence type="ECO:0000313" key="10">
    <source>
        <dbReference type="EMBL" id="AXQ55671.1"/>
    </source>
</evidence>
<feature type="transmembrane region" description="Helical" evidence="8">
    <location>
        <begin position="345"/>
        <end position="364"/>
    </location>
</feature>
<keyword evidence="6 8" id="KW-0472">Membrane</keyword>
<evidence type="ECO:0000256" key="8">
    <source>
        <dbReference type="SAM" id="Phobius"/>
    </source>
</evidence>
<evidence type="ECO:0000256" key="4">
    <source>
        <dbReference type="ARBA" id="ARBA00022692"/>
    </source>
</evidence>
<dbReference type="Pfam" id="PF07690">
    <property type="entry name" value="MFS_1"/>
    <property type="match status" value="1"/>
</dbReference>
<feature type="domain" description="Major facilitator superfamily (MFS) profile" evidence="9">
    <location>
        <begin position="25"/>
        <end position="511"/>
    </location>
</feature>
<dbReference type="Proteomes" id="UP000259636">
    <property type="component" value="Chromosome"/>
</dbReference>
<feature type="transmembrane region" description="Helical" evidence="8">
    <location>
        <begin position="61"/>
        <end position="83"/>
    </location>
</feature>
<dbReference type="InterPro" id="IPR011701">
    <property type="entry name" value="MFS"/>
</dbReference>
<feature type="transmembrane region" description="Helical" evidence="8">
    <location>
        <begin position="370"/>
        <end position="395"/>
    </location>
</feature>
<evidence type="ECO:0000256" key="2">
    <source>
        <dbReference type="ARBA" id="ARBA00022448"/>
    </source>
</evidence>
<dbReference type="Gene3D" id="1.20.1250.20">
    <property type="entry name" value="MFS general substrate transporter like domains"/>
    <property type="match status" value="1"/>
</dbReference>
<dbReference type="InterPro" id="IPR001958">
    <property type="entry name" value="Tet-R_TetA/multi-R_MdtG-like"/>
</dbReference>
<organism evidence="10 11">
    <name type="scientific">Streptomyces koyangensis</name>
    <dbReference type="NCBI Taxonomy" id="188770"/>
    <lineage>
        <taxon>Bacteria</taxon>
        <taxon>Bacillati</taxon>
        <taxon>Actinomycetota</taxon>
        <taxon>Actinomycetes</taxon>
        <taxon>Kitasatosporales</taxon>
        <taxon>Streptomycetaceae</taxon>
        <taxon>Streptomyces</taxon>
        <taxon>Streptomyces aurantiacus group</taxon>
    </lineage>
</organism>
<proteinExistence type="predicted"/>
<evidence type="ECO:0000313" key="11">
    <source>
        <dbReference type="Proteomes" id="UP000259636"/>
    </source>
</evidence>
<protein>
    <submittedName>
        <fullName evidence="10">MFS transporter</fullName>
    </submittedName>
</protein>
<evidence type="ECO:0000256" key="6">
    <source>
        <dbReference type="ARBA" id="ARBA00023136"/>
    </source>
</evidence>
<feature type="transmembrane region" description="Helical" evidence="8">
    <location>
        <begin position="314"/>
        <end position="333"/>
    </location>
</feature>
<keyword evidence="2" id="KW-0813">Transport</keyword>
<dbReference type="GeneID" id="300115357"/>
<dbReference type="InterPro" id="IPR020846">
    <property type="entry name" value="MFS_dom"/>
</dbReference>
<dbReference type="PROSITE" id="PS50850">
    <property type="entry name" value="MFS"/>
    <property type="match status" value="1"/>
</dbReference>
<evidence type="ECO:0000256" key="1">
    <source>
        <dbReference type="ARBA" id="ARBA00004651"/>
    </source>
</evidence>
<feature type="transmembrane region" description="Helical" evidence="8">
    <location>
        <begin position="211"/>
        <end position="230"/>
    </location>
</feature>
<feature type="transmembrane region" description="Helical" evidence="8">
    <location>
        <begin position="115"/>
        <end position="141"/>
    </location>
</feature>
<dbReference type="PRINTS" id="PR01035">
    <property type="entry name" value="TCRTETA"/>
</dbReference>
<feature type="transmembrane region" description="Helical" evidence="8">
    <location>
        <begin position="280"/>
        <end position="302"/>
    </location>
</feature>
<comment type="subcellular location">
    <subcellularLocation>
        <location evidence="1">Cell membrane</location>
        <topology evidence="1">Multi-pass membrane protein</topology>
    </subcellularLocation>
</comment>
<keyword evidence="7" id="KW-0046">Antibiotic resistance</keyword>
<feature type="transmembrane region" description="Helical" evidence="8">
    <location>
        <begin position="153"/>
        <end position="172"/>
    </location>
</feature>
<dbReference type="GO" id="GO:0046677">
    <property type="term" value="P:response to antibiotic"/>
    <property type="evidence" value="ECO:0007669"/>
    <property type="project" value="UniProtKB-KW"/>
</dbReference>
<evidence type="ECO:0000256" key="5">
    <source>
        <dbReference type="ARBA" id="ARBA00022989"/>
    </source>
</evidence>
<feature type="transmembrane region" description="Helical" evidence="8">
    <location>
        <begin position="92"/>
        <end position="109"/>
    </location>
</feature>
<dbReference type="CDD" id="cd17321">
    <property type="entry name" value="MFS_MMR_MDR_like"/>
    <property type="match status" value="1"/>
</dbReference>
<dbReference type="Gene3D" id="1.20.1720.10">
    <property type="entry name" value="Multidrug resistance protein D"/>
    <property type="match status" value="1"/>
</dbReference>
<dbReference type="SUPFAM" id="SSF103473">
    <property type="entry name" value="MFS general substrate transporter"/>
    <property type="match status" value="1"/>
</dbReference>
<sequence length="515" mass="51364">MTAPASSAASRDGGPALSRGRRWAATGALAASLLVVSMDMTVLNIALPALAAELRPTSAQLLWIVDVYSLVLAGLLVPCAALADRWGRRRTLLLGYGLFAGASLLVQAAEAAPGVIAVRALLGVGGAMILPTTLSMIRVLFTDPAERATALGVWAAVSGLGAAAGPLAGGFLLQHFPWQAAFLVNVPLILVALVAGLALLPESRVAEPGRWDAWAAVLALVGMVLLVWAVKRFGEGHGPTAPEAWAALAGAGAALTWFALRCLGRADPLLELRLFGRRPFTAGIVAALGTTFAMVGAMLLLAQWLQLADGASPMAAGVRLLPVATAGVAASLLAPPLARLLGARAVLAGGPAVTGTGLLVLALTPGPLGLPAVLTALTLIGAGTGSLAVGSALIMSSASEEQAGSAGALEETSYELGAALGVAVLGTVAGQVYRARLTGAPALHDAPPELAAQAAESLGGAVAVADRLALPRLADQAAAAFTEALRAAGLAGGVLMFAVAVVVFALAPGRRSAPG</sequence>
<keyword evidence="3" id="KW-1003">Cell membrane</keyword>
<dbReference type="PANTHER" id="PTHR42718">
    <property type="entry name" value="MAJOR FACILITATOR SUPERFAMILY MULTIDRUG TRANSPORTER MFSC"/>
    <property type="match status" value="1"/>
</dbReference>
<dbReference type="GO" id="GO:0022857">
    <property type="term" value="F:transmembrane transporter activity"/>
    <property type="evidence" value="ECO:0007669"/>
    <property type="project" value="InterPro"/>
</dbReference>
<evidence type="ECO:0000256" key="3">
    <source>
        <dbReference type="ARBA" id="ARBA00022475"/>
    </source>
</evidence>
<dbReference type="RefSeq" id="WP_117349490.1">
    <property type="nucleotide sequence ID" value="NZ_CP031742.1"/>
</dbReference>
<feature type="transmembrane region" description="Helical" evidence="8">
    <location>
        <begin position="487"/>
        <end position="507"/>
    </location>
</feature>
<dbReference type="GO" id="GO:0005886">
    <property type="term" value="C:plasma membrane"/>
    <property type="evidence" value="ECO:0007669"/>
    <property type="project" value="UniProtKB-SubCell"/>
</dbReference>
<dbReference type="AlphaFoldDB" id="A0A385DCU9"/>
<reference evidence="10 11" key="1">
    <citation type="submission" date="2018-08" db="EMBL/GenBank/DDBJ databases">
        <authorList>
            <person name="Ferrada E.E."/>
            <person name="Latorre B.A."/>
        </authorList>
    </citation>
    <scope>NUCLEOTIDE SEQUENCE [LARGE SCALE GENOMIC DNA]</scope>
    <source>
        <strain evidence="10 11">VK-A60T</strain>
    </source>
</reference>
<gene>
    <name evidence="10" type="ORF">D0C37_14335</name>
</gene>
<feature type="transmembrane region" description="Helical" evidence="8">
    <location>
        <begin position="178"/>
        <end position="199"/>
    </location>
</feature>
<accession>A0A385DCU9</accession>
<keyword evidence="5 8" id="KW-1133">Transmembrane helix</keyword>
<name>A0A385DCU9_9ACTN</name>
<dbReference type="InterPro" id="IPR036259">
    <property type="entry name" value="MFS_trans_sf"/>
</dbReference>
<dbReference type="KEGG" id="sky:D0C37_14335"/>
<keyword evidence="4 8" id="KW-0812">Transmembrane</keyword>
<feature type="transmembrane region" description="Helical" evidence="8">
    <location>
        <begin position="242"/>
        <end position="260"/>
    </location>
</feature>
<evidence type="ECO:0000256" key="7">
    <source>
        <dbReference type="ARBA" id="ARBA00023251"/>
    </source>
</evidence>